<comment type="similarity">
    <text evidence="1">Belongs to the LysR transcriptional regulatory family.</text>
</comment>
<dbReference type="InterPro" id="IPR036388">
    <property type="entry name" value="WH-like_DNA-bd_sf"/>
</dbReference>
<keyword evidence="4" id="KW-0010">Activator</keyword>
<dbReference type="PRINTS" id="PR00039">
    <property type="entry name" value="HTHLYSR"/>
</dbReference>
<evidence type="ECO:0000256" key="2">
    <source>
        <dbReference type="ARBA" id="ARBA00023015"/>
    </source>
</evidence>
<feature type="domain" description="HTH lysR-type" evidence="6">
    <location>
        <begin position="1"/>
        <end position="58"/>
    </location>
</feature>
<evidence type="ECO:0000256" key="4">
    <source>
        <dbReference type="ARBA" id="ARBA00023159"/>
    </source>
</evidence>
<dbReference type="EMBL" id="JAVLSJ010000010">
    <property type="protein sequence ID" value="MDR9850281.1"/>
    <property type="molecule type" value="Genomic_DNA"/>
</dbReference>
<evidence type="ECO:0000313" key="7">
    <source>
        <dbReference type="EMBL" id="MDR9850281.1"/>
    </source>
</evidence>
<dbReference type="Gene3D" id="1.10.10.10">
    <property type="entry name" value="Winged helix-like DNA-binding domain superfamily/Winged helix DNA-binding domain"/>
    <property type="match status" value="1"/>
</dbReference>
<organism evidence="7 8">
    <name type="scientific">Herbaspirillum huttiense subsp. lycopersici</name>
    <dbReference type="NCBI Taxonomy" id="3074428"/>
    <lineage>
        <taxon>Bacteria</taxon>
        <taxon>Pseudomonadati</taxon>
        <taxon>Pseudomonadota</taxon>
        <taxon>Betaproteobacteria</taxon>
        <taxon>Burkholderiales</taxon>
        <taxon>Oxalobacteraceae</taxon>
        <taxon>Herbaspirillum</taxon>
    </lineage>
</organism>
<evidence type="ECO:0000313" key="8">
    <source>
        <dbReference type="Proteomes" id="UP001246576"/>
    </source>
</evidence>
<protein>
    <submittedName>
        <fullName evidence="7">Nitrogen assimilation transcriptional regulator NAC</fullName>
    </submittedName>
</protein>
<evidence type="ECO:0000256" key="5">
    <source>
        <dbReference type="ARBA" id="ARBA00023163"/>
    </source>
</evidence>
<evidence type="ECO:0000256" key="3">
    <source>
        <dbReference type="ARBA" id="ARBA00023125"/>
    </source>
</evidence>
<proteinExistence type="inferred from homology"/>
<keyword evidence="8" id="KW-1185">Reference proteome</keyword>
<dbReference type="SUPFAM" id="SSF46785">
    <property type="entry name" value="Winged helix' DNA-binding domain"/>
    <property type="match status" value="1"/>
</dbReference>
<name>A0ABU2EQ41_9BURK</name>
<dbReference type="NCBIfam" id="NF008410">
    <property type="entry name" value="PRK11233.1"/>
    <property type="match status" value="1"/>
</dbReference>
<dbReference type="Pfam" id="PF00126">
    <property type="entry name" value="HTH_1"/>
    <property type="match status" value="1"/>
</dbReference>
<evidence type="ECO:0000256" key="1">
    <source>
        <dbReference type="ARBA" id="ARBA00009437"/>
    </source>
</evidence>
<dbReference type="Pfam" id="PF03466">
    <property type="entry name" value="LysR_substrate"/>
    <property type="match status" value="1"/>
</dbReference>
<reference evidence="7" key="1">
    <citation type="submission" date="2023-09" db="EMBL/GenBank/DDBJ databases">
        <title>Description of first Herbaspirillum huttiense subsp. nephrolepsisexaltata and Herbaspirillum huttiense subsp. lycopersicon.</title>
        <authorList>
            <person name="Poudel M."/>
            <person name="Sharma A."/>
            <person name="Goss E."/>
            <person name="Tapia J.H."/>
            <person name="Harmon C.M."/>
            <person name="Jones J.B."/>
        </authorList>
    </citation>
    <scope>NUCLEOTIDE SEQUENCE</scope>
    <source>
        <strain evidence="7">SE1</strain>
    </source>
</reference>
<dbReference type="PROSITE" id="PS50931">
    <property type="entry name" value="HTH_LYSR"/>
    <property type="match status" value="1"/>
</dbReference>
<gene>
    <name evidence="7" type="primary">nac</name>
    <name evidence="7" type="ORF">RI048_18765</name>
</gene>
<keyword evidence="5" id="KW-0804">Transcription</keyword>
<accession>A0ABU2EQ41</accession>
<dbReference type="InterPro" id="IPR005119">
    <property type="entry name" value="LysR_subst-bd"/>
</dbReference>
<dbReference type="InterPro" id="IPR036390">
    <property type="entry name" value="WH_DNA-bd_sf"/>
</dbReference>
<dbReference type="RefSeq" id="WP_121037549.1">
    <property type="nucleotide sequence ID" value="NZ_JAVLSJ010000010.1"/>
</dbReference>
<dbReference type="InterPro" id="IPR000847">
    <property type="entry name" value="LysR_HTH_N"/>
</dbReference>
<evidence type="ECO:0000259" key="6">
    <source>
        <dbReference type="PROSITE" id="PS50931"/>
    </source>
</evidence>
<dbReference type="CDD" id="cd08433">
    <property type="entry name" value="PBP2_Nac"/>
    <property type="match status" value="1"/>
</dbReference>
<comment type="caution">
    <text evidence="7">The sequence shown here is derived from an EMBL/GenBank/DDBJ whole genome shotgun (WGS) entry which is preliminary data.</text>
</comment>
<keyword evidence="3" id="KW-0238">DNA-binding</keyword>
<dbReference type="PANTHER" id="PTHR30293">
    <property type="entry name" value="TRANSCRIPTIONAL REGULATORY PROTEIN NAC-RELATED"/>
    <property type="match status" value="1"/>
</dbReference>
<dbReference type="PANTHER" id="PTHR30293:SF0">
    <property type="entry name" value="NITROGEN ASSIMILATION REGULATORY PROTEIN NAC"/>
    <property type="match status" value="1"/>
</dbReference>
<dbReference type="Gene3D" id="3.40.190.290">
    <property type="match status" value="1"/>
</dbReference>
<sequence>MNLRRLKYFVKIVDIGSLTQAAEILHIAQPALSQQLATLEGECRQQLLVRTKRGVTPTEAGTTLYRHAQIILRQVEQAQNDVKKSGQALSGQVSVGLSPGTAASALSLPLLQTVRARHPGVLLYINENFGTTLSELIMNGRMDMAVLYGEKSFPGLSYKPLLKEDLYLVAPACLHFPEREISLRELRDVELLLPRPYNYVRKYVNEAFMGAQMVPRVVAEIESAATLSSAIGAGLGATILPVSAARVIASSGNATLSRIVDPVILAPLSLCESDHLPLSEPANAVREILLELVDDLARDSGQPLVQEP</sequence>
<dbReference type="Proteomes" id="UP001246576">
    <property type="component" value="Unassembled WGS sequence"/>
</dbReference>
<dbReference type="SUPFAM" id="SSF53850">
    <property type="entry name" value="Periplasmic binding protein-like II"/>
    <property type="match status" value="1"/>
</dbReference>
<keyword evidence="2" id="KW-0805">Transcription regulation</keyword>